<dbReference type="CDD" id="cd05233">
    <property type="entry name" value="SDR_c"/>
    <property type="match status" value="1"/>
</dbReference>
<proteinExistence type="inferred from homology"/>
<accession>A0ABQ4CQZ1</accession>
<dbReference type="SUPFAM" id="SSF51735">
    <property type="entry name" value="NAD(P)-binding Rossmann-fold domains"/>
    <property type="match status" value="1"/>
</dbReference>
<evidence type="ECO:0000256" key="1">
    <source>
        <dbReference type="ARBA" id="ARBA00006484"/>
    </source>
</evidence>
<evidence type="ECO:0000256" key="2">
    <source>
        <dbReference type="ARBA" id="ARBA00023002"/>
    </source>
</evidence>
<dbReference type="Gene3D" id="3.40.50.720">
    <property type="entry name" value="NAD(P)-binding Rossmann-like Domain"/>
    <property type="match status" value="1"/>
</dbReference>
<gene>
    <name evidence="4" type="ORF">Asi02nite_32120</name>
</gene>
<dbReference type="EMBL" id="BONE01000023">
    <property type="protein sequence ID" value="GIF73694.1"/>
    <property type="molecule type" value="Genomic_DNA"/>
</dbReference>
<name>A0ABQ4CQZ1_9ACTN</name>
<dbReference type="PRINTS" id="PR00080">
    <property type="entry name" value="SDRFAMILY"/>
</dbReference>
<evidence type="ECO:0000313" key="5">
    <source>
        <dbReference type="Proteomes" id="UP000604117"/>
    </source>
</evidence>
<dbReference type="PRINTS" id="PR00081">
    <property type="entry name" value="GDHRDH"/>
</dbReference>
<dbReference type="SMART" id="SM00822">
    <property type="entry name" value="PKS_KR"/>
    <property type="match status" value="1"/>
</dbReference>
<sequence>MSLRGVVALVTGGSRGIGRAAARQLAAGGATVVVHYVSDKAAAQDTVDSLGPGGHESRQADLKDPAQARDLVDQVVAAHGGIGVLVNNAGMYARHAVTETSYEQWQDVWRRTLDTNLLGPANLIHAVVPHMIAAGGGRIVNVTSRGAFRGEPAHPAYGASKAGLNSLSQSMAKALGPHNIFVTAIAPGFVDTDMAAPYVNGPRGEEIRNETAIGRIADADEVGRLVAFLATPGTESMTGAIIDINGASYLRT</sequence>
<evidence type="ECO:0000259" key="3">
    <source>
        <dbReference type="SMART" id="SM00822"/>
    </source>
</evidence>
<protein>
    <submittedName>
        <fullName evidence="4">Epimerase</fullName>
    </submittedName>
</protein>
<dbReference type="PANTHER" id="PTHR42760">
    <property type="entry name" value="SHORT-CHAIN DEHYDROGENASES/REDUCTASES FAMILY MEMBER"/>
    <property type="match status" value="1"/>
</dbReference>
<dbReference type="Pfam" id="PF13561">
    <property type="entry name" value="adh_short_C2"/>
    <property type="match status" value="1"/>
</dbReference>
<feature type="domain" description="Ketoreductase" evidence="3">
    <location>
        <begin position="6"/>
        <end position="188"/>
    </location>
</feature>
<organism evidence="4 5">
    <name type="scientific">Asanoa siamensis</name>
    <dbReference type="NCBI Taxonomy" id="926357"/>
    <lineage>
        <taxon>Bacteria</taxon>
        <taxon>Bacillati</taxon>
        <taxon>Actinomycetota</taxon>
        <taxon>Actinomycetes</taxon>
        <taxon>Micromonosporales</taxon>
        <taxon>Micromonosporaceae</taxon>
        <taxon>Asanoa</taxon>
    </lineage>
</organism>
<dbReference type="Proteomes" id="UP000604117">
    <property type="component" value="Unassembled WGS sequence"/>
</dbReference>
<dbReference type="InterPro" id="IPR020904">
    <property type="entry name" value="Sc_DH/Rdtase_CS"/>
</dbReference>
<keyword evidence="2" id="KW-0560">Oxidoreductase</keyword>
<dbReference type="PANTHER" id="PTHR42760:SF133">
    <property type="entry name" value="3-OXOACYL-[ACYL-CARRIER-PROTEIN] REDUCTASE"/>
    <property type="match status" value="1"/>
</dbReference>
<reference evidence="4 5" key="1">
    <citation type="submission" date="2021-01" db="EMBL/GenBank/DDBJ databases">
        <title>Whole genome shotgun sequence of Asanoa siamensis NBRC 107932.</title>
        <authorList>
            <person name="Komaki H."/>
            <person name="Tamura T."/>
        </authorList>
    </citation>
    <scope>NUCLEOTIDE SEQUENCE [LARGE SCALE GENOMIC DNA]</scope>
    <source>
        <strain evidence="4 5">NBRC 107932</strain>
    </source>
</reference>
<dbReference type="InterPro" id="IPR057326">
    <property type="entry name" value="KR_dom"/>
</dbReference>
<dbReference type="InterPro" id="IPR036291">
    <property type="entry name" value="NAD(P)-bd_dom_sf"/>
</dbReference>
<evidence type="ECO:0000313" key="4">
    <source>
        <dbReference type="EMBL" id="GIF73694.1"/>
    </source>
</evidence>
<comment type="caution">
    <text evidence="4">The sequence shown here is derived from an EMBL/GenBank/DDBJ whole genome shotgun (WGS) entry which is preliminary data.</text>
</comment>
<dbReference type="RefSeq" id="WP_203713721.1">
    <property type="nucleotide sequence ID" value="NZ_BONE01000023.1"/>
</dbReference>
<dbReference type="InterPro" id="IPR002347">
    <property type="entry name" value="SDR_fam"/>
</dbReference>
<keyword evidence="5" id="KW-1185">Reference proteome</keyword>
<comment type="similarity">
    <text evidence="1">Belongs to the short-chain dehydrogenases/reductases (SDR) family.</text>
</comment>
<dbReference type="PROSITE" id="PS00061">
    <property type="entry name" value="ADH_SHORT"/>
    <property type="match status" value="1"/>
</dbReference>